<evidence type="ECO:0000256" key="1">
    <source>
        <dbReference type="SAM" id="MobiDB-lite"/>
    </source>
</evidence>
<feature type="compositionally biased region" description="Low complexity" evidence="1">
    <location>
        <begin position="24"/>
        <end position="59"/>
    </location>
</feature>
<feature type="compositionally biased region" description="Pro residues" evidence="1">
    <location>
        <begin position="329"/>
        <end position="340"/>
    </location>
</feature>
<feature type="compositionally biased region" description="Low complexity" evidence="1">
    <location>
        <begin position="231"/>
        <end position="255"/>
    </location>
</feature>
<gene>
    <name evidence="2" type="ORF">TWF481_001038</name>
</gene>
<feature type="compositionally biased region" description="Polar residues" evidence="1">
    <location>
        <begin position="422"/>
        <end position="433"/>
    </location>
</feature>
<feature type="region of interest" description="Disordered" evidence="1">
    <location>
        <begin position="602"/>
        <end position="669"/>
    </location>
</feature>
<feature type="compositionally biased region" description="Low complexity" evidence="1">
    <location>
        <begin position="174"/>
        <end position="192"/>
    </location>
</feature>
<feature type="region of interest" description="Disordered" evidence="1">
    <location>
        <begin position="140"/>
        <end position="201"/>
    </location>
</feature>
<evidence type="ECO:0000313" key="3">
    <source>
        <dbReference type="Proteomes" id="UP001370758"/>
    </source>
</evidence>
<feature type="compositionally biased region" description="Basic and acidic residues" evidence="1">
    <location>
        <begin position="533"/>
        <end position="543"/>
    </location>
</feature>
<feature type="region of interest" description="Disordered" evidence="1">
    <location>
        <begin position="1052"/>
        <end position="1101"/>
    </location>
</feature>
<feature type="compositionally biased region" description="Low complexity" evidence="1">
    <location>
        <begin position="549"/>
        <end position="558"/>
    </location>
</feature>
<feature type="region of interest" description="Disordered" evidence="1">
    <location>
        <begin position="943"/>
        <end position="1035"/>
    </location>
</feature>
<proteinExistence type="predicted"/>
<keyword evidence="3" id="KW-1185">Reference proteome</keyword>
<accession>A0AAV9WVG9</accession>
<feature type="compositionally biased region" description="Pro residues" evidence="1">
    <location>
        <begin position="606"/>
        <end position="631"/>
    </location>
</feature>
<dbReference type="AlphaFoldDB" id="A0AAV9WVG9"/>
<feature type="compositionally biased region" description="Polar residues" evidence="1">
    <location>
        <begin position="1007"/>
        <end position="1034"/>
    </location>
</feature>
<feature type="compositionally biased region" description="Basic and acidic residues" evidence="1">
    <location>
        <begin position="1"/>
        <end position="10"/>
    </location>
</feature>
<evidence type="ECO:0000313" key="2">
    <source>
        <dbReference type="EMBL" id="KAK6512146.1"/>
    </source>
</evidence>
<feature type="region of interest" description="Disordered" evidence="1">
    <location>
        <begin position="1"/>
        <end position="112"/>
    </location>
</feature>
<feature type="compositionally biased region" description="Polar residues" evidence="1">
    <location>
        <begin position="156"/>
        <end position="165"/>
    </location>
</feature>
<organism evidence="2 3">
    <name type="scientific">Arthrobotrys musiformis</name>
    <dbReference type="NCBI Taxonomy" id="47236"/>
    <lineage>
        <taxon>Eukaryota</taxon>
        <taxon>Fungi</taxon>
        <taxon>Dikarya</taxon>
        <taxon>Ascomycota</taxon>
        <taxon>Pezizomycotina</taxon>
        <taxon>Orbiliomycetes</taxon>
        <taxon>Orbiliales</taxon>
        <taxon>Orbiliaceae</taxon>
        <taxon>Arthrobotrys</taxon>
    </lineage>
</organism>
<reference evidence="2 3" key="1">
    <citation type="submission" date="2023-08" db="EMBL/GenBank/DDBJ databases">
        <authorList>
            <person name="Palmer J.M."/>
        </authorList>
    </citation>
    <scope>NUCLEOTIDE SEQUENCE [LARGE SCALE GENOMIC DNA]</scope>
    <source>
        <strain evidence="2 3">TWF481</strain>
    </source>
</reference>
<protein>
    <submittedName>
        <fullName evidence="2">Uncharacterized protein</fullName>
    </submittedName>
</protein>
<feature type="region of interest" description="Disordered" evidence="1">
    <location>
        <begin position="231"/>
        <end position="558"/>
    </location>
</feature>
<feature type="compositionally biased region" description="Polar residues" evidence="1">
    <location>
        <begin position="976"/>
        <end position="994"/>
    </location>
</feature>
<feature type="compositionally biased region" description="Low complexity" evidence="1">
    <location>
        <begin position="363"/>
        <end position="421"/>
    </location>
</feature>
<feature type="compositionally biased region" description="Basic and acidic residues" evidence="1">
    <location>
        <begin position="93"/>
        <end position="112"/>
    </location>
</feature>
<feature type="compositionally biased region" description="Low complexity" evidence="1">
    <location>
        <begin position="638"/>
        <end position="662"/>
    </location>
</feature>
<sequence length="1101" mass="119418">MDRSNREDVSKNVPAGPSDPPEPTTTVPQVTTEAPPAATATMPAAPPSSSTTVPSIAPTLGPQAQGSAPQTPASQPRPVARKVQAQTVPLRAQTEREYERFKSMDRNTRKKRLEEVVEKMDRKGVSRNSTYISQLAALARAAYDEEEEKEKVGAQGHQQAVRGTTQAPPPPPQQQQQQQLQLRQLQQQHQQQRYQGLVPRQPQGFQEYMELEQLRRKYLLQQQQQQYQQQQLARLRAGQPAQPAQPGPNAGSQAPYAAPLGYVNVGTAGPSSRDSSQVQVQPGFRPAFHTSPLYHTRHSGQLGLPNPHDGRPAPSTDSSLSKPAANNPPTFPPFASPSTPPIYCSTASPPTPHQPAPVRRLTPASIIIPIISPSPGLPSQSPTPRPASSSSRPLELPPIGLARPSSVVAPGPAPVAEPVTVSTELPESASVTSPEPLPPTAKGMSRRVSEKRPRPSPEESPGPSKRPEVIPPSEVMDSDIQPLTSSEQPAPDLAPSPNTEIDNNPAASNPAGEGMAGPLLPNPSTGAGNARGRPVEQIRRDHLGSWGGAQAPTTAAAAATTTLIAARNRPGRLQAEEPRTGGFVSPFAAAHRARDLTLASLGLARPPMPDPDPAPVPAPAPAPTTAPAPAPRRPRGHPTPFHAAAALGSARRSTRRTSQQTGETAEAAQRTKAQVLKKLGILEIQDSADGMRALIFHLVHGIYFQTRSGTGEAHITRARGELILLASQAIRALFGHGLLPVICDVWRRDFRDELRRPGMNVGPPVRRNRAGQLDFCESGARVRCSVCGRRHPVEFSVGFTGTPYKSTREHDPEAMIRDSDSDMSGPIVDHPIRFNVGRGCGQLIKNYHILRHWERVLKAWVQERMEGLGHAGTGYLLRNFSSGATFELVSDIVERILEEEDEDGNNKVEGMLTELTETNKLALDIDREKKGMAFRFRRRYGAGTGKKKGSVRPLTPIKNEDEEGGDTHMTEAETAPSRTQDQASPRKTQPSQATPRARAFEGRRRLSNTQVRSPGTQAGPSNTQRNRVSGTTGNRIRYDGIARARRIIVDLAETSDEDAQGGNGNDEGASDSDDYVFINRNETKQFNKKKDEWDRSRRGRR</sequence>
<feature type="compositionally biased region" description="Polar residues" evidence="1">
    <location>
        <begin position="62"/>
        <end position="74"/>
    </location>
</feature>
<name>A0AAV9WVG9_9PEZI</name>
<feature type="compositionally biased region" description="Basic and acidic residues" evidence="1">
    <location>
        <begin position="1081"/>
        <end position="1101"/>
    </location>
</feature>
<feature type="compositionally biased region" description="Polar residues" evidence="1">
    <location>
        <begin position="269"/>
        <end position="280"/>
    </location>
</feature>
<dbReference type="EMBL" id="JAVHJL010000001">
    <property type="protein sequence ID" value="KAK6512146.1"/>
    <property type="molecule type" value="Genomic_DNA"/>
</dbReference>
<feature type="compositionally biased region" description="Polar residues" evidence="1">
    <location>
        <begin position="496"/>
        <end position="507"/>
    </location>
</feature>
<comment type="caution">
    <text evidence="2">The sequence shown here is derived from an EMBL/GenBank/DDBJ whole genome shotgun (WGS) entry which is preliminary data.</text>
</comment>
<dbReference type="Proteomes" id="UP001370758">
    <property type="component" value="Unassembled WGS sequence"/>
</dbReference>
<feature type="compositionally biased region" description="Basic and acidic residues" evidence="1">
    <location>
        <begin position="447"/>
        <end position="457"/>
    </location>
</feature>